<keyword evidence="3" id="KW-1185">Reference proteome</keyword>
<dbReference type="EMBL" id="QRBB01000001">
    <property type="protein sequence ID" value="RDS76547.1"/>
    <property type="molecule type" value="Genomic_DNA"/>
</dbReference>
<dbReference type="OrthoDB" id="513552at2"/>
<feature type="transmembrane region" description="Helical" evidence="1">
    <location>
        <begin position="51"/>
        <end position="73"/>
    </location>
</feature>
<dbReference type="Proteomes" id="UP000254101">
    <property type="component" value="Unassembled WGS sequence"/>
</dbReference>
<evidence type="ECO:0000313" key="3">
    <source>
        <dbReference type="Proteomes" id="UP000254101"/>
    </source>
</evidence>
<keyword evidence="1" id="KW-0812">Transmembrane</keyword>
<gene>
    <name evidence="2" type="ORF">DL238_02305</name>
</gene>
<dbReference type="PANTHER" id="PTHR35519:SF2">
    <property type="entry name" value="PH DOMAIN PROTEIN"/>
    <property type="match status" value="1"/>
</dbReference>
<dbReference type="InterPro" id="IPR025187">
    <property type="entry name" value="DUF4112"/>
</dbReference>
<dbReference type="Pfam" id="PF13430">
    <property type="entry name" value="DUF4112"/>
    <property type="match status" value="1"/>
</dbReference>
<sequence>MDDTRTMNLMGMEVPAGSDPASIYRRIQMMEQLTERSMTIPGLNYEVGMDALIGLIPVLGDIFGVAMGTYIVWEARNLKMPKRHMARMAGNVAFDGVIGFVPFLGDAFDFAFRSNSRNLRIVKKYLSKHHPHVTVIDR</sequence>
<comment type="caution">
    <text evidence="2">The sequence shown here is derived from an EMBL/GenBank/DDBJ whole genome shotgun (WGS) entry which is preliminary data.</text>
</comment>
<keyword evidence="1" id="KW-0472">Membrane</keyword>
<name>A0A395LJP3_9SPHN</name>
<dbReference type="PANTHER" id="PTHR35519">
    <property type="entry name" value="MEMBRANE PROTEINS"/>
    <property type="match status" value="1"/>
</dbReference>
<organism evidence="2 3">
    <name type="scientific">Alteriqipengyuania lutimaris</name>
    <dbReference type="NCBI Taxonomy" id="1538146"/>
    <lineage>
        <taxon>Bacteria</taxon>
        <taxon>Pseudomonadati</taxon>
        <taxon>Pseudomonadota</taxon>
        <taxon>Alphaproteobacteria</taxon>
        <taxon>Sphingomonadales</taxon>
        <taxon>Erythrobacteraceae</taxon>
        <taxon>Alteriqipengyuania</taxon>
    </lineage>
</organism>
<dbReference type="RefSeq" id="WP_115490776.1">
    <property type="nucleotide sequence ID" value="NZ_JACHWW010000001.1"/>
</dbReference>
<dbReference type="AlphaFoldDB" id="A0A395LJP3"/>
<reference evidence="2 3" key="1">
    <citation type="submission" date="2018-07" db="EMBL/GenBank/DDBJ databases">
        <title>Erythrobacter nanhaiensis sp. nov., a novel member of the genus Erythrobacter isolated from the South China Sea.</title>
        <authorList>
            <person name="Chen X."/>
            <person name="Liu J."/>
        </authorList>
    </citation>
    <scope>NUCLEOTIDE SEQUENCE [LARGE SCALE GENOMIC DNA]</scope>
    <source>
        <strain evidence="2 3">S-5</strain>
    </source>
</reference>
<keyword evidence="1" id="KW-1133">Transmembrane helix</keyword>
<protein>
    <submittedName>
        <fullName evidence="2">DUF4112 domain-containing protein</fullName>
    </submittedName>
</protein>
<accession>A0A395LJP3</accession>
<evidence type="ECO:0000256" key="1">
    <source>
        <dbReference type="SAM" id="Phobius"/>
    </source>
</evidence>
<evidence type="ECO:0000313" key="2">
    <source>
        <dbReference type="EMBL" id="RDS76547.1"/>
    </source>
</evidence>
<proteinExistence type="predicted"/>